<evidence type="ECO:0000313" key="2">
    <source>
        <dbReference type="EMBL" id="DAF87461.1"/>
    </source>
</evidence>
<name>A0A8S5TZ25_9CAUD</name>
<accession>A0A8S5TZ25</accession>
<keyword evidence="1" id="KW-0472">Membrane</keyword>
<proteinExistence type="predicted"/>
<dbReference type="EMBL" id="BK015962">
    <property type="protein sequence ID" value="DAF87461.1"/>
    <property type="molecule type" value="Genomic_DNA"/>
</dbReference>
<feature type="transmembrane region" description="Helical" evidence="1">
    <location>
        <begin position="20"/>
        <end position="37"/>
    </location>
</feature>
<organism evidence="2">
    <name type="scientific">Siphoviridae sp. ctnPP24</name>
    <dbReference type="NCBI Taxonomy" id="2825662"/>
    <lineage>
        <taxon>Viruses</taxon>
        <taxon>Duplodnaviria</taxon>
        <taxon>Heunggongvirae</taxon>
        <taxon>Uroviricota</taxon>
        <taxon>Caudoviricetes</taxon>
    </lineage>
</organism>
<evidence type="ECO:0000256" key="1">
    <source>
        <dbReference type="SAM" id="Phobius"/>
    </source>
</evidence>
<sequence>MENMSLSDIAAVTKDNDNWGGAGGWIWIIVLFLFMYGNGWNRNTTTEQPVTEAGLCNAMNFNNLENSVGRMSDLMQTQFMQTSQGLASVGYENLRNFASTQDAIKDGNYALSSQLANCCCENKQATADLKYSAAMNTASINENTTAQTQKILDALAQDKIESLQAQVSELKTQNMFCGVPRISPYGYGVVPNFATPCGCNGATF</sequence>
<keyword evidence="1" id="KW-1133">Transmembrane helix</keyword>
<reference evidence="2" key="1">
    <citation type="journal article" date="2021" name="Proc. Natl. Acad. Sci. U.S.A.">
        <title>A Catalog of Tens of Thousands of Viruses from Human Metagenomes Reveals Hidden Associations with Chronic Diseases.</title>
        <authorList>
            <person name="Tisza M.J."/>
            <person name="Buck C.B."/>
        </authorList>
    </citation>
    <scope>NUCLEOTIDE SEQUENCE</scope>
    <source>
        <strain evidence="2">CtnPP24</strain>
    </source>
</reference>
<keyword evidence="1" id="KW-0812">Transmembrane</keyword>
<protein>
    <submittedName>
        <fullName evidence="2">Uncharacterized protein</fullName>
    </submittedName>
</protein>